<dbReference type="Pfam" id="PF00108">
    <property type="entry name" value="Thiolase_N"/>
    <property type="match status" value="1"/>
</dbReference>
<evidence type="ECO:0000256" key="5">
    <source>
        <dbReference type="RuleBase" id="RU003557"/>
    </source>
</evidence>
<dbReference type="InterPro" id="IPR020616">
    <property type="entry name" value="Thiolase_N"/>
</dbReference>
<keyword evidence="3 5" id="KW-0012">Acyltransferase</keyword>
<dbReference type="CDD" id="cd00751">
    <property type="entry name" value="thiolase"/>
    <property type="match status" value="1"/>
</dbReference>
<reference evidence="8 9" key="1">
    <citation type="submission" date="2015-03" db="EMBL/GenBank/DDBJ databases">
        <title>Genomics and transcriptomics of the oil-accumulating basidiomycete yeast T. oleaginosus allow insights into substrate utilization and the diverse evolutionary trajectories of mating systems in fungi.</title>
        <authorList>
            <consortium name="DOE Joint Genome Institute"/>
            <person name="Kourist R."/>
            <person name="Kracht O."/>
            <person name="Bracharz F."/>
            <person name="Lipzen A."/>
            <person name="Nolan M."/>
            <person name="Ohm R."/>
            <person name="Grigoriev I."/>
            <person name="Sun S."/>
            <person name="Heitman J."/>
            <person name="Bruck T."/>
            <person name="Nowrousian M."/>
        </authorList>
    </citation>
    <scope>NUCLEOTIDE SEQUENCE [LARGE SCALE GENOMIC DNA]</scope>
    <source>
        <strain evidence="8 9">IBC0246</strain>
    </source>
</reference>
<accession>A0A0J1B2E2</accession>
<protein>
    <submittedName>
        <fullName evidence="8">Thiolase</fullName>
    </submittedName>
</protein>
<evidence type="ECO:0000256" key="4">
    <source>
        <dbReference type="PIRSR" id="PIRSR000429-1"/>
    </source>
</evidence>
<dbReference type="SUPFAM" id="SSF53901">
    <property type="entry name" value="Thiolase-like"/>
    <property type="match status" value="2"/>
</dbReference>
<dbReference type="PROSITE" id="PS00737">
    <property type="entry name" value="THIOLASE_2"/>
    <property type="match status" value="1"/>
</dbReference>
<dbReference type="OrthoDB" id="5404651at2759"/>
<gene>
    <name evidence="8" type="ORF">CC85DRAFT_275564</name>
</gene>
<dbReference type="GO" id="GO:0003985">
    <property type="term" value="F:acetyl-CoA C-acetyltransferase activity"/>
    <property type="evidence" value="ECO:0007669"/>
    <property type="project" value="TreeGrafter"/>
</dbReference>
<feature type="active site" description="Proton acceptor" evidence="4">
    <location>
        <position position="366"/>
    </location>
</feature>
<dbReference type="Pfam" id="PF02803">
    <property type="entry name" value="Thiolase_C"/>
    <property type="match status" value="1"/>
</dbReference>
<organism evidence="8 9">
    <name type="scientific">Cutaneotrichosporon oleaginosum</name>
    <dbReference type="NCBI Taxonomy" id="879819"/>
    <lineage>
        <taxon>Eukaryota</taxon>
        <taxon>Fungi</taxon>
        <taxon>Dikarya</taxon>
        <taxon>Basidiomycota</taxon>
        <taxon>Agaricomycotina</taxon>
        <taxon>Tremellomycetes</taxon>
        <taxon>Trichosporonales</taxon>
        <taxon>Trichosporonaceae</taxon>
        <taxon>Cutaneotrichosporon</taxon>
    </lineage>
</organism>
<dbReference type="Proteomes" id="UP000053611">
    <property type="component" value="Unassembled WGS sequence"/>
</dbReference>
<dbReference type="AlphaFoldDB" id="A0A0J1B2E2"/>
<feature type="domain" description="Thiolase N-terminal" evidence="6">
    <location>
        <begin position="18"/>
        <end position="280"/>
    </location>
</feature>
<keyword evidence="9" id="KW-1185">Reference proteome</keyword>
<dbReference type="InterPro" id="IPR002155">
    <property type="entry name" value="Thiolase"/>
</dbReference>
<dbReference type="RefSeq" id="XP_018278265.1">
    <property type="nucleotide sequence ID" value="XM_018421409.1"/>
</dbReference>
<keyword evidence="2 5" id="KW-0808">Transferase</keyword>
<name>A0A0J1B2E2_9TREE</name>
<dbReference type="InterPro" id="IPR020617">
    <property type="entry name" value="Thiolase_C"/>
</dbReference>
<dbReference type="GO" id="GO:0005739">
    <property type="term" value="C:mitochondrion"/>
    <property type="evidence" value="ECO:0007669"/>
    <property type="project" value="TreeGrafter"/>
</dbReference>
<evidence type="ECO:0000313" key="8">
    <source>
        <dbReference type="EMBL" id="KLT41774.1"/>
    </source>
</evidence>
<dbReference type="InterPro" id="IPR020613">
    <property type="entry name" value="Thiolase_CS"/>
</dbReference>
<dbReference type="InterPro" id="IPR020610">
    <property type="entry name" value="Thiolase_AS"/>
</dbReference>
<feature type="active site" description="Acyl-thioester intermediate" evidence="4">
    <location>
        <position position="101"/>
    </location>
</feature>
<feature type="active site" description="Proton acceptor" evidence="4">
    <location>
        <position position="396"/>
    </location>
</feature>
<dbReference type="STRING" id="879819.A0A0J1B2E2"/>
<dbReference type="PANTHER" id="PTHR18919">
    <property type="entry name" value="ACETYL-COA C-ACYLTRANSFERASE"/>
    <property type="match status" value="1"/>
</dbReference>
<dbReference type="PROSITE" id="PS00099">
    <property type="entry name" value="THIOLASE_3"/>
    <property type="match status" value="1"/>
</dbReference>
<evidence type="ECO:0000256" key="1">
    <source>
        <dbReference type="ARBA" id="ARBA00010982"/>
    </source>
</evidence>
<dbReference type="PIRSF" id="PIRSF000429">
    <property type="entry name" value="Ac-CoA_Ac_transf"/>
    <property type="match status" value="1"/>
</dbReference>
<dbReference type="PANTHER" id="PTHR18919:SF107">
    <property type="entry name" value="ACETYL-COA ACETYLTRANSFERASE, CYTOSOLIC"/>
    <property type="match status" value="1"/>
</dbReference>
<dbReference type="Gene3D" id="3.40.47.10">
    <property type="match status" value="1"/>
</dbReference>
<dbReference type="GeneID" id="28982012"/>
<dbReference type="GO" id="GO:0006635">
    <property type="term" value="P:fatty acid beta-oxidation"/>
    <property type="evidence" value="ECO:0007669"/>
    <property type="project" value="TreeGrafter"/>
</dbReference>
<dbReference type="FunFam" id="3.40.47.10:FF:000010">
    <property type="entry name" value="Acetyl-CoA acetyltransferase (Thiolase)"/>
    <property type="match status" value="1"/>
</dbReference>
<dbReference type="NCBIfam" id="TIGR01930">
    <property type="entry name" value="AcCoA-C-Actrans"/>
    <property type="match status" value="1"/>
</dbReference>
<dbReference type="InterPro" id="IPR016039">
    <property type="entry name" value="Thiolase-like"/>
</dbReference>
<evidence type="ECO:0000313" key="9">
    <source>
        <dbReference type="Proteomes" id="UP000053611"/>
    </source>
</evidence>
<evidence type="ECO:0000259" key="6">
    <source>
        <dbReference type="Pfam" id="PF00108"/>
    </source>
</evidence>
<evidence type="ECO:0000256" key="2">
    <source>
        <dbReference type="ARBA" id="ARBA00022679"/>
    </source>
</evidence>
<proteinExistence type="inferred from homology"/>
<comment type="similarity">
    <text evidence="1 5">Belongs to the thiolase-like superfamily. Thiolase family.</text>
</comment>
<dbReference type="EMBL" id="KQ087213">
    <property type="protein sequence ID" value="KLT41774.1"/>
    <property type="molecule type" value="Genomic_DNA"/>
</dbReference>
<evidence type="ECO:0000259" key="7">
    <source>
        <dbReference type="Pfam" id="PF02803"/>
    </source>
</evidence>
<sequence>MRASARVLVSHIPRREAFIVASKRTPFGAFGGSLKDLKASELGGIAGRAALAELPSELEVDQVFFGGVTQTDNSTPYLARHVGLRSGLPNEVPALTVNRLCGSGFQSAITAAQTIALGEADVCLTGGAEAMSMAPMTLGGAARWGMRFGQNQTLEDSLFACLTDQNPNGKPTPMGITAENLAQKYGITREQADNYALQSQQRYQEGLAAGAFKDEITPVTIKGRKGDIIVDKDEHPKAKTTIETLQKLPSVFIPKTGTVTAGNASGICDGASVNIVVSEDAVKKYNLKPLARIASYAWSACNPEIMGIGPAVSVRQALARIGKSVNDMDLIDINEAFSTQWLAVQKELELPNEKSNLFGGSVAVGHPLAASGARITGNLVHNLIRLDKKWGLGGACIGGGQGIAIVLERV</sequence>
<feature type="domain" description="Thiolase C-terminal" evidence="7">
    <location>
        <begin position="287"/>
        <end position="409"/>
    </location>
</feature>
<evidence type="ECO:0000256" key="3">
    <source>
        <dbReference type="ARBA" id="ARBA00023315"/>
    </source>
</evidence>